<dbReference type="Pfam" id="PF26002">
    <property type="entry name" value="Beta-barrel_AprE"/>
    <property type="match status" value="1"/>
</dbReference>
<proteinExistence type="predicted"/>
<dbReference type="PRINTS" id="PR01490">
    <property type="entry name" value="RTXTOXIND"/>
</dbReference>
<keyword evidence="1" id="KW-0812">Transmembrane</keyword>
<dbReference type="OrthoDB" id="9775513at2"/>
<dbReference type="SUPFAM" id="SSF111369">
    <property type="entry name" value="HlyD-like secretion proteins"/>
    <property type="match status" value="1"/>
</dbReference>
<name>A0A345PBM2_9GAMM</name>
<keyword evidence="1" id="KW-1133">Transmembrane helix</keyword>
<keyword evidence="4" id="KW-1185">Reference proteome</keyword>
<evidence type="ECO:0000259" key="2">
    <source>
        <dbReference type="Pfam" id="PF26002"/>
    </source>
</evidence>
<gene>
    <name evidence="3" type="ORF">HYN46_12210</name>
</gene>
<dbReference type="RefSeq" id="WP_114900745.1">
    <property type="nucleotide sequence ID" value="NZ_CP031222.1"/>
</dbReference>
<feature type="transmembrane region" description="Helical" evidence="1">
    <location>
        <begin position="29"/>
        <end position="51"/>
    </location>
</feature>
<reference evidence="3 4" key="1">
    <citation type="submission" date="2018-07" db="EMBL/GenBank/DDBJ databases">
        <title>Genome sequencing of Moraxellaceae gen. HYN0046.</title>
        <authorList>
            <person name="Kim M."/>
            <person name="Yi H."/>
        </authorList>
    </citation>
    <scope>NUCLEOTIDE SEQUENCE [LARGE SCALE GENOMIC DNA]</scope>
    <source>
        <strain evidence="3 4">HYN0046</strain>
    </source>
</reference>
<evidence type="ECO:0000313" key="4">
    <source>
        <dbReference type="Proteomes" id="UP000253940"/>
    </source>
</evidence>
<dbReference type="Gene3D" id="2.40.30.170">
    <property type="match status" value="1"/>
</dbReference>
<organism evidence="3 4">
    <name type="scientific">Aquirhabdus parva</name>
    <dbReference type="NCBI Taxonomy" id="2283318"/>
    <lineage>
        <taxon>Bacteria</taxon>
        <taxon>Pseudomonadati</taxon>
        <taxon>Pseudomonadota</taxon>
        <taxon>Gammaproteobacteria</taxon>
        <taxon>Moraxellales</taxon>
        <taxon>Moraxellaceae</taxon>
        <taxon>Aquirhabdus</taxon>
    </lineage>
</organism>
<dbReference type="PANTHER" id="PTHR30386">
    <property type="entry name" value="MEMBRANE FUSION SUBUNIT OF EMRAB-TOLC MULTIDRUG EFFLUX PUMP"/>
    <property type="match status" value="1"/>
</dbReference>
<dbReference type="AlphaFoldDB" id="A0A345PBM2"/>
<protein>
    <submittedName>
        <fullName evidence="3">HlyD family efflux transporter periplasmic adaptor subunit</fullName>
    </submittedName>
</protein>
<evidence type="ECO:0000313" key="3">
    <source>
        <dbReference type="EMBL" id="AXI04681.1"/>
    </source>
</evidence>
<accession>A0A345PBM2</accession>
<evidence type="ECO:0000256" key="1">
    <source>
        <dbReference type="SAM" id="Phobius"/>
    </source>
</evidence>
<dbReference type="InterPro" id="IPR050739">
    <property type="entry name" value="MFP"/>
</dbReference>
<sequence length="422" mass="46847">MSNKPLFRTEALNAQQVNWLGNIILARPISFSMMTAFAGILALIVVLFLIWGTYTKRSTVTGQLIPNTGLVQIYAQQPGIVLEKKVVEGQAVKQGDVLYVLSSERQSTQGDTQNAISRQVQAREQSLRDELIKTKAIQQDDQAAQARKVTDLRAELSALAGQIQGQQSRVALAEQTISRYQSLLNQDYISKEQFQQKQEDLLDQRNRLQSLQRDRITVGRELDAQQHTLGSLSLNQQNQLAQIDRTLASTSQELTESEAKRRLVITASESGIATTVTAEVGQTVDNNRPLVSIVPRGSILQAQLYVPSKAIGFIKPGDSVLLRYQAYPYQKFGHAKGVVISVSKTALPSSEITNMSIPINGTTQNSEPLYRITVKLNQQTVQAYGKAQSLQAGMLLDADILQEKRHLYEWVLEPLYSLTGKL</sequence>
<dbReference type="InterPro" id="IPR058982">
    <property type="entry name" value="Beta-barrel_AprE"/>
</dbReference>
<dbReference type="PANTHER" id="PTHR30386:SF28">
    <property type="entry name" value="EXPORTED PROTEIN"/>
    <property type="match status" value="1"/>
</dbReference>
<feature type="domain" description="AprE-like beta-barrel" evidence="2">
    <location>
        <begin position="302"/>
        <end position="401"/>
    </location>
</feature>
<keyword evidence="1" id="KW-0472">Membrane</keyword>
<dbReference type="Proteomes" id="UP000253940">
    <property type="component" value="Chromosome"/>
</dbReference>
<dbReference type="EMBL" id="CP031222">
    <property type="protein sequence ID" value="AXI04681.1"/>
    <property type="molecule type" value="Genomic_DNA"/>
</dbReference>
<dbReference type="KEGG" id="mbah:HYN46_12210"/>
<dbReference type="Gene3D" id="2.40.50.100">
    <property type="match status" value="1"/>
</dbReference>